<evidence type="ECO:0000256" key="4">
    <source>
        <dbReference type="ARBA" id="ARBA00023125"/>
    </source>
</evidence>
<dbReference type="Gene3D" id="1.10.10.60">
    <property type="entry name" value="Homeodomain-like"/>
    <property type="match status" value="1"/>
</dbReference>
<reference evidence="13" key="1">
    <citation type="submission" date="2025-08" db="UniProtKB">
        <authorList>
            <consortium name="RefSeq"/>
        </authorList>
    </citation>
    <scope>IDENTIFICATION</scope>
</reference>
<dbReference type="GO" id="GO:0043565">
    <property type="term" value="F:sequence-specific DNA binding"/>
    <property type="evidence" value="ECO:0007669"/>
    <property type="project" value="InterPro"/>
</dbReference>
<dbReference type="SUPFAM" id="SSF46689">
    <property type="entry name" value="Homeodomain-like"/>
    <property type="match status" value="1"/>
</dbReference>
<dbReference type="PROSITE" id="PS50071">
    <property type="entry name" value="HOMEOBOX_2"/>
    <property type="match status" value="1"/>
</dbReference>
<evidence type="ECO:0000256" key="9">
    <source>
        <dbReference type="RuleBase" id="RU000682"/>
    </source>
</evidence>
<dbReference type="PANTHER" id="PTHR45714:SF92">
    <property type="entry name" value="HOMEOBOX DOMAIN-CONTAINING PROTEIN"/>
    <property type="match status" value="1"/>
</dbReference>
<accession>A0AAJ6T0D0</accession>
<feature type="region of interest" description="Disordered" evidence="10">
    <location>
        <begin position="316"/>
        <end position="381"/>
    </location>
</feature>
<evidence type="ECO:0000256" key="10">
    <source>
        <dbReference type="SAM" id="MobiDB-lite"/>
    </source>
</evidence>
<evidence type="ECO:0000256" key="3">
    <source>
        <dbReference type="ARBA" id="ARBA00023015"/>
    </source>
</evidence>
<dbReference type="PROSITE" id="PS00027">
    <property type="entry name" value="HOMEOBOX_1"/>
    <property type="match status" value="1"/>
</dbReference>
<dbReference type="SMART" id="SM00389">
    <property type="entry name" value="HOX"/>
    <property type="match status" value="1"/>
</dbReference>
<dbReference type="KEGG" id="peu:105109327"/>
<dbReference type="GeneID" id="105109327"/>
<dbReference type="AlphaFoldDB" id="A0AAJ6T0D0"/>
<keyword evidence="7 8" id="KW-0539">Nucleus</keyword>
<dbReference type="SMART" id="SM00340">
    <property type="entry name" value="HALZ"/>
    <property type="match status" value="1"/>
</dbReference>
<protein>
    <submittedName>
        <fullName evidence="13">Homeobox-leucine zipper protein HOX11-like</fullName>
    </submittedName>
</protein>
<feature type="compositionally biased region" description="Low complexity" evidence="10">
    <location>
        <begin position="316"/>
        <end position="341"/>
    </location>
</feature>
<evidence type="ECO:0000313" key="13">
    <source>
        <dbReference type="RefSeq" id="XP_011002298.1"/>
    </source>
</evidence>
<name>A0AAJ6T0D0_POPEU</name>
<dbReference type="InterPro" id="IPR001356">
    <property type="entry name" value="HD"/>
</dbReference>
<feature type="domain" description="Homeobox" evidence="11">
    <location>
        <begin position="195"/>
        <end position="255"/>
    </location>
</feature>
<dbReference type="Pfam" id="PF00046">
    <property type="entry name" value="Homeodomain"/>
    <property type="match status" value="1"/>
</dbReference>
<keyword evidence="3" id="KW-0805">Transcription regulation</keyword>
<feature type="DNA-binding region" description="Homeobox" evidence="8">
    <location>
        <begin position="197"/>
        <end position="256"/>
    </location>
</feature>
<feature type="compositionally biased region" description="Basic and acidic residues" evidence="10">
    <location>
        <begin position="58"/>
        <end position="69"/>
    </location>
</feature>
<dbReference type="InterPro" id="IPR009057">
    <property type="entry name" value="Homeodomain-like_sf"/>
</dbReference>
<dbReference type="FunFam" id="1.10.10.60:FF:000192">
    <property type="entry name" value="Homeobox-leucine zipper protein HAT22"/>
    <property type="match status" value="1"/>
</dbReference>
<comment type="similarity">
    <text evidence="2">Belongs to the HD-ZIP homeobox family. Class II subfamily.</text>
</comment>
<dbReference type="InterPro" id="IPR050762">
    <property type="entry name" value="HD-ZIP_Homeobox_LZ_Class_II"/>
</dbReference>
<evidence type="ECO:0000256" key="6">
    <source>
        <dbReference type="ARBA" id="ARBA00023163"/>
    </source>
</evidence>
<proteinExistence type="inferred from homology"/>
<feature type="compositionally biased region" description="Basic and acidic residues" evidence="10">
    <location>
        <begin position="171"/>
        <end position="190"/>
    </location>
</feature>
<organism evidence="12 13">
    <name type="scientific">Populus euphratica</name>
    <name type="common">Euphrates poplar</name>
    <dbReference type="NCBI Taxonomy" id="75702"/>
    <lineage>
        <taxon>Eukaryota</taxon>
        <taxon>Viridiplantae</taxon>
        <taxon>Streptophyta</taxon>
        <taxon>Embryophyta</taxon>
        <taxon>Tracheophyta</taxon>
        <taxon>Spermatophyta</taxon>
        <taxon>Magnoliopsida</taxon>
        <taxon>eudicotyledons</taxon>
        <taxon>Gunneridae</taxon>
        <taxon>Pentapetalae</taxon>
        <taxon>rosids</taxon>
        <taxon>fabids</taxon>
        <taxon>Malpighiales</taxon>
        <taxon>Salicaceae</taxon>
        <taxon>Saliceae</taxon>
        <taxon>Populus</taxon>
    </lineage>
</organism>
<dbReference type="InterPro" id="IPR003106">
    <property type="entry name" value="Leu_zip_homeo"/>
</dbReference>
<keyword evidence="12" id="KW-1185">Reference proteome</keyword>
<evidence type="ECO:0000256" key="8">
    <source>
        <dbReference type="PROSITE-ProRule" id="PRU00108"/>
    </source>
</evidence>
<dbReference type="GO" id="GO:0000981">
    <property type="term" value="F:DNA-binding transcription factor activity, RNA polymerase II-specific"/>
    <property type="evidence" value="ECO:0007669"/>
    <property type="project" value="InterPro"/>
</dbReference>
<dbReference type="GO" id="GO:0005634">
    <property type="term" value="C:nucleus"/>
    <property type="evidence" value="ECO:0007669"/>
    <property type="project" value="UniProtKB-SubCell"/>
</dbReference>
<dbReference type="RefSeq" id="XP_011002298.1">
    <property type="nucleotide sequence ID" value="XM_011003996.1"/>
</dbReference>
<evidence type="ECO:0000259" key="11">
    <source>
        <dbReference type="PROSITE" id="PS50071"/>
    </source>
</evidence>
<feature type="region of interest" description="Disordered" evidence="10">
    <location>
        <begin position="171"/>
        <end position="202"/>
    </location>
</feature>
<dbReference type="Proteomes" id="UP000694918">
    <property type="component" value="Unplaced"/>
</dbReference>
<evidence type="ECO:0000256" key="5">
    <source>
        <dbReference type="ARBA" id="ARBA00023155"/>
    </source>
</evidence>
<feature type="compositionally biased region" description="Low complexity" evidence="10">
    <location>
        <begin position="351"/>
        <end position="362"/>
    </location>
</feature>
<dbReference type="Pfam" id="PF02183">
    <property type="entry name" value="HALZ"/>
    <property type="match status" value="1"/>
</dbReference>
<gene>
    <name evidence="13" type="primary">LOC105109327</name>
</gene>
<evidence type="ECO:0000256" key="7">
    <source>
        <dbReference type="ARBA" id="ARBA00023242"/>
    </source>
</evidence>
<keyword evidence="5 8" id="KW-0371">Homeobox</keyword>
<evidence type="ECO:0000313" key="12">
    <source>
        <dbReference type="Proteomes" id="UP000694918"/>
    </source>
</evidence>
<evidence type="ECO:0000256" key="1">
    <source>
        <dbReference type="ARBA" id="ARBA00004123"/>
    </source>
</evidence>
<sequence length="381" mass="42135">MQNRGDMELGLSLGDAATASKPFGFMEKSTKLTNKASLGFCMGLSIGQNHTPQEDEDKEKHGNNDHKSDNTNTAATAEANKRKSLTVDTTDSPIQLDLLPNTPVPRNRNNSPTYVVYDNGNMSRGFDVNRFPAVVVHEDQADQDVAALSSSPPNSATSSFQMDFCMYSSKGRSESHNEADQAERASSRASDEDENGSARKKLRLSKDQSAFLEESFKEHNTLTPKQKLALAKELNLRPRQVEVWFQNRRARTKLKQTEVDCEYLKRCCETLTEENRRLHKELQELRALKTSNPFYMQLPATTLTMCPSCERVATTSTSTSTAAATATATPTATTATTTTTTNNQNNTADPTSKTTGLSLGSTRPRFYPFSHTQTHPHQHTA</sequence>
<feature type="region of interest" description="Disordered" evidence="10">
    <location>
        <begin position="47"/>
        <end position="112"/>
    </location>
</feature>
<dbReference type="CDD" id="cd00086">
    <property type="entry name" value="homeodomain"/>
    <property type="match status" value="1"/>
</dbReference>
<dbReference type="InterPro" id="IPR017970">
    <property type="entry name" value="Homeobox_CS"/>
</dbReference>
<comment type="subcellular location">
    <subcellularLocation>
        <location evidence="1 8 9">Nucleus</location>
    </subcellularLocation>
</comment>
<dbReference type="PANTHER" id="PTHR45714">
    <property type="entry name" value="HOMEOBOX-LEUCINE ZIPPER PROTEIN HAT14"/>
    <property type="match status" value="1"/>
</dbReference>
<keyword evidence="6" id="KW-0804">Transcription</keyword>
<keyword evidence="4 8" id="KW-0238">DNA-binding</keyword>
<evidence type="ECO:0000256" key="2">
    <source>
        <dbReference type="ARBA" id="ARBA00006074"/>
    </source>
</evidence>